<dbReference type="EMBL" id="CP101497">
    <property type="protein sequence ID" value="UTT62421.1"/>
    <property type="molecule type" value="Genomic_DNA"/>
</dbReference>
<dbReference type="Pfam" id="PF07685">
    <property type="entry name" value="GATase_3"/>
    <property type="match status" value="1"/>
</dbReference>
<dbReference type="PROSITE" id="PS51274">
    <property type="entry name" value="GATASE_COBBQ"/>
    <property type="match status" value="1"/>
</dbReference>
<name>A0ABY5FXD8_9MICO</name>
<keyword evidence="2" id="KW-0436">Ligase</keyword>
<reference evidence="4" key="1">
    <citation type="submission" date="2022-07" db="EMBL/GenBank/DDBJ databases">
        <title>Taxonomic analysis of Microcella humidisoli nov. sp., isolated from riverside soil.</title>
        <authorList>
            <person name="Molina K.M."/>
            <person name="Kim S.B."/>
        </authorList>
    </citation>
    <scope>NUCLEOTIDE SEQUENCE</scope>
    <source>
        <strain evidence="4">MMS21-STM10</strain>
    </source>
</reference>
<feature type="binding site" evidence="2">
    <location>
        <position position="127"/>
    </location>
    <ligand>
        <name>substrate</name>
    </ligand>
</feature>
<dbReference type="SUPFAM" id="SSF52317">
    <property type="entry name" value="Class I glutamine amidotransferase-like"/>
    <property type="match status" value="1"/>
</dbReference>
<dbReference type="RefSeq" id="WP_255159565.1">
    <property type="nucleotide sequence ID" value="NZ_CP101497.1"/>
</dbReference>
<dbReference type="Gene3D" id="3.40.50.880">
    <property type="match status" value="1"/>
</dbReference>
<keyword evidence="1 2" id="KW-0315">Glutamine amidotransferase</keyword>
<comment type="pathway">
    <text evidence="2">Cell wall biogenesis; peptidoglycan biosynthesis.</text>
</comment>
<dbReference type="Proteomes" id="UP001060039">
    <property type="component" value="Chromosome"/>
</dbReference>
<comment type="subunit">
    <text evidence="2">Forms a heterodimer with MurT.</text>
</comment>
<organism evidence="4 5">
    <name type="scientific">Microcella humidisoli</name>
    <dbReference type="NCBI Taxonomy" id="2963406"/>
    <lineage>
        <taxon>Bacteria</taxon>
        <taxon>Bacillati</taxon>
        <taxon>Actinomycetota</taxon>
        <taxon>Actinomycetes</taxon>
        <taxon>Micrococcales</taxon>
        <taxon>Microbacteriaceae</taxon>
        <taxon>Microcella</taxon>
    </lineage>
</organism>
<comment type="catalytic activity">
    <reaction evidence="2">
        <text>L-glutamine + H2O = L-glutamate + NH4(+)</text>
        <dbReference type="Rhea" id="RHEA:15889"/>
        <dbReference type="ChEBI" id="CHEBI:15377"/>
        <dbReference type="ChEBI" id="CHEBI:28938"/>
        <dbReference type="ChEBI" id="CHEBI:29985"/>
        <dbReference type="ChEBI" id="CHEBI:58359"/>
        <dbReference type="EC" id="3.5.1.2"/>
    </reaction>
</comment>
<comment type="similarity">
    <text evidence="2">Belongs to the CobB/CobQ family. GatD subfamily.</text>
</comment>
<keyword evidence="2" id="KW-0961">Cell wall biogenesis/degradation</keyword>
<keyword evidence="5" id="KW-1185">Reference proteome</keyword>
<evidence type="ECO:0000256" key="2">
    <source>
        <dbReference type="HAMAP-Rule" id="MF_02213"/>
    </source>
</evidence>
<dbReference type="EC" id="3.5.1.2" evidence="2"/>
<comment type="catalytic activity">
    <reaction evidence="2">
        <text>beta-D-GlcNAc-(1-&gt;4)-Mur2Ac(oyl-L-Ala-gamma-D-Glu-L-Lys-D-Ala-D-Ala)-di-trans,octa-cis-undecaprenyl diphosphate + L-glutamine + ATP + H2O = beta-D-GlcNAc-(1-&gt;4)-Mur2Ac(oyl-L-Ala-D-isoglutaminyl-L-Lys-D-Ala-D-Ala)-di-trans,octa-cis-undecaprenyl diphosphate + L-glutamate + ADP + phosphate + H(+)</text>
        <dbReference type="Rhea" id="RHEA:57928"/>
        <dbReference type="ChEBI" id="CHEBI:15377"/>
        <dbReference type="ChEBI" id="CHEBI:15378"/>
        <dbReference type="ChEBI" id="CHEBI:29985"/>
        <dbReference type="ChEBI" id="CHEBI:30616"/>
        <dbReference type="ChEBI" id="CHEBI:43474"/>
        <dbReference type="ChEBI" id="CHEBI:58359"/>
        <dbReference type="ChEBI" id="CHEBI:60033"/>
        <dbReference type="ChEBI" id="CHEBI:62233"/>
        <dbReference type="ChEBI" id="CHEBI:456216"/>
        <dbReference type="EC" id="6.3.5.13"/>
    </reaction>
</comment>
<proteinExistence type="inferred from homology"/>
<evidence type="ECO:0000256" key="1">
    <source>
        <dbReference type="ARBA" id="ARBA00022962"/>
    </source>
</evidence>
<sequence length="251" mass="26397">MTELRIVHLYPTELGLNGDRGNVLALRRRLEWRGVSVTIVDVAPGDSLPDSADLVHVGSGARSARDAVLPDAREHGPLLREWAATGVPMIAIGAGMHLFAQRIVDLEGRPHEGLGLLPITVRDARSRAVGEALGVPRADGRLAGFVNHGVSVDVHDADPLTVLDRGPGNTGTADGADRGEGVRLGALIGTHLGGPVLPMNPFLADELLVAALARHGRGLPEADDRIAQVDERARRARAAIAERLGRPGVAV</sequence>
<keyword evidence="2" id="KW-0133">Cell shape</keyword>
<comment type="function">
    <text evidence="2">The lipid II isoglutaminyl synthase complex catalyzes the formation of alpha-D-isoglutamine in the cell wall lipid II stem peptide. The GatD subunit catalyzes the hydrolysis of glutamine to glutamate and ammonia. The resulting ammonia molecule is channeled to the active site of MurT.</text>
</comment>
<evidence type="ECO:0000313" key="5">
    <source>
        <dbReference type="Proteomes" id="UP001060039"/>
    </source>
</evidence>
<keyword evidence="2" id="KW-0378">Hydrolase</keyword>
<gene>
    <name evidence="2" type="primary">gatD</name>
    <name evidence="4" type="ORF">NNL39_12315</name>
</gene>
<dbReference type="EC" id="6.3.5.13" evidence="2"/>
<protein>
    <recommendedName>
        <fullName evidence="2">Lipid II isoglutaminyl synthase (glutamine-hydrolyzing) subunit GatD</fullName>
        <ecNumber evidence="2">6.3.5.13</ecNumber>
    </recommendedName>
    <alternativeName>
        <fullName evidence="2">Lipid II isoglutaminyl synthase glutaminase subunit</fullName>
        <ecNumber evidence="2">3.5.1.2</ecNumber>
    </alternativeName>
</protein>
<keyword evidence="2" id="KW-0573">Peptidoglycan synthesis</keyword>
<dbReference type="InterPro" id="IPR029062">
    <property type="entry name" value="Class_I_gatase-like"/>
</dbReference>
<evidence type="ECO:0000313" key="4">
    <source>
        <dbReference type="EMBL" id="UTT62421.1"/>
    </source>
</evidence>
<dbReference type="InterPro" id="IPR011698">
    <property type="entry name" value="GATase_3"/>
</dbReference>
<accession>A0ABY5FXD8</accession>
<dbReference type="InterPro" id="IPR043702">
    <property type="entry name" value="Lipid_II_synth_GatD"/>
</dbReference>
<comment type="caution">
    <text evidence="2">Lacks conserved residue(s) required for the propagation of feature annotation.</text>
</comment>
<dbReference type="HAMAP" id="MF_02213">
    <property type="entry name" value="Lipid_II_synth_GatD"/>
    <property type="match status" value="1"/>
</dbReference>
<feature type="domain" description="CobB/CobQ-like glutamine amidotransferase" evidence="3">
    <location>
        <begin position="6"/>
        <end position="196"/>
    </location>
</feature>
<evidence type="ECO:0000259" key="3">
    <source>
        <dbReference type="Pfam" id="PF07685"/>
    </source>
</evidence>